<evidence type="ECO:0000313" key="3">
    <source>
        <dbReference type="Proteomes" id="UP000305067"/>
    </source>
</evidence>
<sequence length="194" mass="20322">MLYASPIFSDSDSDYASSQTLSPAQPEAAQMSSADTQGEADLKDSCEQSVVGETLCSDDVKHDSHPETHEHQPSDSQPKAASRAHDSESPSALVTDKEQESTANTSALCGGADASSPTEHSSIGVDDADGPLKPVHVSDFEASTTEKPIEMEEDAHIRSAVENSPFSGPAALPSVPARFQGEPTTVAGPRQEPM</sequence>
<protein>
    <submittedName>
        <fullName evidence="2">Uncharacterized protein</fullName>
    </submittedName>
</protein>
<organism evidence="2 3">
    <name type="scientific">Pterulicium gracile</name>
    <dbReference type="NCBI Taxonomy" id="1884261"/>
    <lineage>
        <taxon>Eukaryota</taxon>
        <taxon>Fungi</taxon>
        <taxon>Dikarya</taxon>
        <taxon>Basidiomycota</taxon>
        <taxon>Agaricomycotina</taxon>
        <taxon>Agaricomycetes</taxon>
        <taxon>Agaricomycetidae</taxon>
        <taxon>Agaricales</taxon>
        <taxon>Pleurotineae</taxon>
        <taxon>Pterulaceae</taxon>
        <taxon>Pterulicium</taxon>
    </lineage>
</organism>
<dbReference type="EMBL" id="ML178816">
    <property type="protein sequence ID" value="TFL05603.1"/>
    <property type="molecule type" value="Genomic_DNA"/>
</dbReference>
<feature type="compositionally biased region" description="Polar residues" evidence="1">
    <location>
        <begin position="8"/>
        <end position="23"/>
    </location>
</feature>
<reference evidence="2 3" key="1">
    <citation type="journal article" date="2019" name="Nat. Ecol. Evol.">
        <title>Megaphylogeny resolves global patterns of mushroom evolution.</title>
        <authorList>
            <person name="Varga T."/>
            <person name="Krizsan K."/>
            <person name="Foldi C."/>
            <person name="Dima B."/>
            <person name="Sanchez-Garcia M."/>
            <person name="Sanchez-Ramirez S."/>
            <person name="Szollosi G.J."/>
            <person name="Szarkandi J.G."/>
            <person name="Papp V."/>
            <person name="Albert L."/>
            <person name="Andreopoulos W."/>
            <person name="Angelini C."/>
            <person name="Antonin V."/>
            <person name="Barry K.W."/>
            <person name="Bougher N.L."/>
            <person name="Buchanan P."/>
            <person name="Buyck B."/>
            <person name="Bense V."/>
            <person name="Catcheside P."/>
            <person name="Chovatia M."/>
            <person name="Cooper J."/>
            <person name="Damon W."/>
            <person name="Desjardin D."/>
            <person name="Finy P."/>
            <person name="Geml J."/>
            <person name="Haridas S."/>
            <person name="Hughes K."/>
            <person name="Justo A."/>
            <person name="Karasinski D."/>
            <person name="Kautmanova I."/>
            <person name="Kiss B."/>
            <person name="Kocsube S."/>
            <person name="Kotiranta H."/>
            <person name="LaButti K.M."/>
            <person name="Lechner B.E."/>
            <person name="Liimatainen K."/>
            <person name="Lipzen A."/>
            <person name="Lukacs Z."/>
            <person name="Mihaltcheva S."/>
            <person name="Morgado L.N."/>
            <person name="Niskanen T."/>
            <person name="Noordeloos M.E."/>
            <person name="Ohm R.A."/>
            <person name="Ortiz-Santana B."/>
            <person name="Ovrebo C."/>
            <person name="Racz N."/>
            <person name="Riley R."/>
            <person name="Savchenko A."/>
            <person name="Shiryaev A."/>
            <person name="Soop K."/>
            <person name="Spirin V."/>
            <person name="Szebenyi C."/>
            <person name="Tomsovsky M."/>
            <person name="Tulloss R.E."/>
            <person name="Uehling J."/>
            <person name="Grigoriev I.V."/>
            <person name="Vagvolgyi C."/>
            <person name="Papp T."/>
            <person name="Martin F.M."/>
            <person name="Miettinen O."/>
            <person name="Hibbett D.S."/>
            <person name="Nagy L.G."/>
        </authorList>
    </citation>
    <scope>NUCLEOTIDE SEQUENCE [LARGE SCALE GENOMIC DNA]</scope>
    <source>
        <strain evidence="2 3">CBS 309.79</strain>
    </source>
</reference>
<keyword evidence="3" id="KW-1185">Reference proteome</keyword>
<dbReference type="Proteomes" id="UP000305067">
    <property type="component" value="Unassembled WGS sequence"/>
</dbReference>
<name>A0A5C3QUC1_9AGAR</name>
<feature type="region of interest" description="Disordered" evidence="1">
    <location>
        <begin position="1"/>
        <end position="194"/>
    </location>
</feature>
<gene>
    <name evidence="2" type="ORF">BDV98DRAFT_579808</name>
</gene>
<feature type="compositionally biased region" description="Basic and acidic residues" evidence="1">
    <location>
        <begin position="147"/>
        <end position="159"/>
    </location>
</feature>
<evidence type="ECO:0000313" key="2">
    <source>
        <dbReference type="EMBL" id="TFL05603.1"/>
    </source>
</evidence>
<dbReference type="AlphaFoldDB" id="A0A5C3QUC1"/>
<evidence type="ECO:0000256" key="1">
    <source>
        <dbReference type="SAM" id="MobiDB-lite"/>
    </source>
</evidence>
<proteinExistence type="predicted"/>
<feature type="compositionally biased region" description="Basic and acidic residues" evidence="1">
    <location>
        <begin position="58"/>
        <end position="73"/>
    </location>
</feature>
<accession>A0A5C3QUC1</accession>